<gene>
    <name evidence="1" type="ORF">S12H4_61849</name>
</gene>
<reference evidence="1" key="1">
    <citation type="journal article" date="2014" name="Front. Microbiol.">
        <title>High frequency of phylogenetically diverse reductive dehalogenase-homologous genes in deep subseafloor sedimentary metagenomes.</title>
        <authorList>
            <person name="Kawai M."/>
            <person name="Futagami T."/>
            <person name="Toyoda A."/>
            <person name="Takaki Y."/>
            <person name="Nishi S."/>
            <person name="Hori S."/>
            <person name="Arai W."/>
            <person name="Tsubouchi T."/>
            <person name="Morono Y."/>
            <person name="Uchiyama I."/>
            <person name="Ito T."/>
            <person name="Fujiyama A."/>
            <person name="Inagaki F."/>
            <person name="Takami H."/>
        </authorList>
    </citation>
    <scope>NUCLEOTIDE SEQUENCE</scope>
    <source>
        <strain evidence="1">Expedition CK06-06</strain>
    </source>
</reference>
<dbReference type="AlphaFoldDB" id="X1VRM3"/>
<name>X1VRM3_9ZZZZ</name>
<protein>
    <submittedName>
        <fullName evidence="1">Uncharacterized protein</fullName>
    </submittedName>
</protein>
<proteinExistence type="predicted"/>
<organism evidence="1">
    <name type="scientific">marine sediment metagenome</name>
    <dbReference type="NCBI Taxonomy" id="412755"/>
    <lineage>
        <taxon>unclassified sequences</taxon>
        <taxon>metagenomes</taxon>
        <taxon>ecological metagenomes</taxon>
    </lineage>
</organism>
<accession>X1VRM3</accession>
<sequence>GLIMTGGSDCHQKPIIMGTLDIPDYVAEQFR</sequence>
<evidence type="ECO:0000313" key="1">
    <source>
        <dbReference type="EMBL" id="GAJ23187.1"/>
    </source>
</evidence>
<dbReference type="EMBL" id="BARW01041218">
    <property type="protein sequence ID" value="GAJ23187.1"/>
    <property type="molecule type" value="Genomic_DNA"/>
</dbReference>
<feature type="non-terminal residue" evidence="1">
    <location>
        <position position="1"/>
    </location>
</feature>
<comment type="caution">
    <text evidence="1">The sequence shown here is derived from an EMBL/GenBank/DDBJ whole genome shotgun (WGS) entry which is preliminary data.</text>
</comment>